<evidence type="ECO:0000256" key="4">
    <source>
        <dbReference type="ARBA" id="ARBA00023163"/>
    </source>
</evidence>
<dbReference type="FunFam" id="1.10.10.10:FF:000001">
    <property type="entry name" value="LysR family transcriptional regulator"/>
    <property type="match status" value="1"/>
</dbReference>
<dbReference type="Gene3D" id="1.10.10.10">
    <property type="entry name" value="Winged helix-like DNA-binding domain superfamily/Winged helix DNA-binding domain"/>
    <property type="match status" value="1"/>
</dbReference>
<comment type="similarity">
    <text evidence="1">Belongs to the LysR transcriptional regulatory family.</text>
</comment>
<evidence type="ECO:0000256" key="1">
    <source>
        <dbReference type="ARBA" id="ARBA00009437"/>
    </source>
</evidence>
<accession>A0A1G7SMC1</accession>
<evidence type="ECO:0000313" key="6">
    <source>
        <dbReference type="EMBL" id="SDG23994.1"/>
    </source>
</evidence>
<dbReference type="InterPro" id="IPR000847">
    <property type="entry name" value="LysR_HTH_N"/>
</dbReference>
<keyword evidence="2" id="KW-0805">Transcription regulation</keyword>
<feature type="domain" description="HTH lysR-type" evidence="5">
    <location>
        <begin position="26"/>
        <end position="83"/>
    </location>
</feature>
<dbReference type="CDD" id="cd08414">
    <property type="entry name" value="PBP2_LTTR_aromatics_like"/>
    <property type="match status" value="1"/>
</dbReference>
<sequence length="323" mass="34873">MLNLTLTVSAADYMWDSVLRKGGVVVEIRWLEAFIAVAEELHFGRAAARLNLAQSPLSQTIRRLERELGTSLFDRSTRSVSLTPAGHALLPHARRVFEELELGRQASRATDGVVYGTVSIGFSGALNHLTLPPLTRAVRQRYPDVTLSLTGRVMTRDGVEQVERGALDIVFVGLPLEPSPVCTRLIGKERLGVALPIDHPLAGETEVDLGDLAEDGFITLPLDVGSSLAQLTAQACANAGFRPRIVQEITDPYMILTLVSAGVGVALMAQGVQHIMPASSVFVPLRGEPTYMRHALAWLPDNPSPVLKAVLEIAEEVLPTPAD</sequence>
<gene>
    <name evidence="6" type="ORF">SAMN05216377_11029</name>
</gene>
<dbReference type="InterPro" id="IPR005119">
    <property type="entry name" value="LysR_subst-bd"/>
</dbReference>
<keyword evidence="3" id="KW-0238">DNA-binding</keyword>
<dbReference type="PANTHER" id="PTHR30346:SF0">
    <property type="entry name" value="HCA OPERON TRANSCRIPTIONAL ACTIVATOR HCAR"/>
    <property type="match status" value="1"/>
</dbReference>
<keyword evidence="7" id="KW-1185">Reference proteome</keyword>
<dbReference type="GO" id="GO:0003700">
    <property type="term" value="F:DNA-binding transcription factor activity"/>
    <property type="evidence" value="ECO:0007669"/>
    <property type="project" value="InterPro"/>
</dbReference>
<dbReference type="Pfam" id="PF03466">
    <property type="entry name" value="LysR_substrate"/>
    <property type="match status" value="1"/>
</dbReference>
<dbReference type="AlphaFoldDB" id="A0A1G7SMC1"/>
<dbReference type="SUPFAM" id="SSF53850">
    <property type="entry name" value="Periplasmic binding protein-like II"/>
    <property type="match status" value="1"/>
</dbReference>
<dbReference type="InterPro" id="IPR036390">
    <property type="entry name" value="WH_DNA-bd_sf"/>
</dbReference>
<dbReference type="PANTHER" id="PTHR30346">
    <property type="entry name" value="TRANSCRIPTIONAL DUAL REGULATOR HCAR-RELATED"/>
    <property type="match status" value="1"/>
</dbReference>
<dbReference type="Pfam" id="PF00126">
    <property type="entry name" value="HTH_1"/>
    <property type="match status" value="1"/>
</dbReference>
<dbReference type="Proteomes" id="UP000198967">
    <property type="component" value="Unassembled WGS sequence"/>
</dbReference>
<dbReference type="PRINTS" id="PR00039">
    <property type="entry name" value="HTHLYSR"/>
</dbReference>
<reference evidence="6 7" key="1">
    <citation type="submission" date="2016-10" db="EMBL/GenBank/DDBJ databases">
        <authorList>
            <person name="de Groot N.N."/>
        </authorList>
    </citation>
    <scope>NUCLEOTIDE SEQUENCE [LARGE SCALE GENOMIC DNA]</scope>
    <source>
        <strain evidence="6 7">CGMCC 4.3143</strain>
    </source>
</reference>
<keyword evidence="4" id="KW-0804">Transcription</keyword>
<dbReference type="EMBL" id="FNBE01000010">
    <property type="protein sequence ID" value="SDG23994.1"/>
    <property type="molecule type" value="Genomic_DNA"/>
</dbReference>
<dbReference type="Gene3D" id="3.40.190.10">
    <property type="entry name" value="Periplasmic binding protein-like II"/>
    <property type="match status" value="2"/>
</dbReference>
<organism evidence="6 7">
    <name type="scientific">Pseudonocardia oroxyli</name>
    <dbReference type="NCBI Taxonomy" id="366584"/>
    <lineage>
        <taxon>Bacteria</taxon>
        <taxon>Bacillati</taxon>
        <taxon>Actinomycetota</taxon>
        <taxon>Actinomycetes</taxon>
        <taxon>Pseudonocardiales</taxon>
        <taxon>Pseudonocardiaceae</taxon>
        <taxon>Pseudonocardia</taxon>
    </lineage>
</organism>
<dbReference type="GO" id="GO:0003677">
    <property type="term" value="F:DNA binding"/>
    <property type="evidence" value="ECO:0007669"/>
    <property type="project" value="UniProtKB-KW"/>
</dbReference>
<evidence type="ECO:0000259" key="5">
    <source>
        <dbReference type="PROSITE" id="PS50931"/>
    </source>
</evidence>
<dbReference type="GO" id="GO:0032993">
    <property type="term" value="C:protein-DNA complex"/>
    <property type="evidence" value="ECO:0007669"/>
    <property type="project" value="TreeGrafter"/>
</dbReference>
<dbReference type="PROSITE" id="PS50931">
    <property type="entry name" value="HTH_LYSR"/>
    <property type="match status" value="1"/>
</dbReference>
<name>A0A1G7SMC1_PSEOR</name>
<dbReference type="SUPFAM" id="SSF46785">
    <property type="entry name" value="Winged helix' DNA-binding domain"/>
    <property type="match status" value="1"/>
</dbReference>
<protein>
    <submittedName>
        <fullName evidence="6">Transcriptional regulator, LysR family</fullName>
    </submittedName>
</protein>
<evidence type="ECO:0000256" key="3">
    <source>
        <dbReference type="ARBA" id="ARBA00023125"/>
    </source>
</evidence>
<dbReference type="InterPro" id="IPR036388">
    <property type="entry name" value="WH-like_DNA-bd_sf"/>
</dbReference>
<evidence type="ECO:0000256" key="2">
    <source>
        <dbReference type="ARBA" id="ARBA00023015"/>
    </source>
</evidence>
<evidence type="ECO:0000313" key="7">
    <source>
        <dbReference type="Proteomes" id="UP000198967"/>
    </source>
</evidence>
<proteinExistence type="inferred from homology"/>
<dbReference type="STRING" id="366584.SAMN05216377_11029"/>